<dbReference type="GO" id="GO:0042597">
    <property type="term" value="C:periplasmic space"/>
    <property type="evidence" value="ECO:0007669"/>
    <property type="project" value="UniProtKB-SubCell"/>
</dbReference>
<accession>A0A4R2IZB3</accession>
<dbReference type="EMBL" id="SLWS01000013">
    <property type="protein sequence ID" value="TCO50647.1"/>
    <property type="molecule type" value="Genomic_DNA"/>
</dbReference>
<proteinExistence type="inferred from homology"/>
<evidence type="ECO:0000313" key="4">
    <source>
        <dbReference type="EMBL" id="TCO50647.1"/>
    </source>
</evidence>
<dbReference type="RefSeq" id="WP_132124615.1">
    <property type="nucleotide sequence ID" value="NZ_SLWS01000013.1"/>
</dbReference>
<comment type="subcellular location">
    <subcellularLocation>
        <location evidence="1">Periplasm</location>
    </subcellularLocation>
</comment>
<organism evidence="4 5">
    <name type="scientific">Actinocrispum wychmicini</name>
    <dbReference type="NCBI Taxonomy" id="1213861"/>
    <lineage>
        <taxon>Bacteria</taxon>
        <taxon>Bacillati</taxon>
        <taxon>Actinomycetota</taxon>
        <taxon>Actinomycetes</taxon>
        <taxon>Pseudonocardiales</taxon>
        <taxon>Pseudonocardiaceae</taxon>
        <taxon>Actinocrispum</taxon>
    </lineage>
</organism>
<reference evidence="4 5" key="1">
    <citation type="submission" date="2019-03" db="EMBL/GenBank/DDBJ databases">
        <title>Genomic Encyclopedia of Type Strains, Phase IV (KMG-IV): sequencing the most valuable type-strain genomes for metagenomic binning, comparative biology and taxonomic classification.</title>
        <authorList>
            <person name="Goeker M."/>
        </authorList>
    </citation>
    <scope>NUCLEOTIDE SEQUENCE [LARGE SCALE GENOMIC DNA]</scope>
    <source>
        <strain evidence="4 5">DSM 45934</strain>
    </source>
</reference>
<dbReference type="Proteomes" id="UP000295680">
    <property type="component" value="Unassembled WGS sequence"/>
</dbReference>
<keyword evidence="5" id="KW-1185">Reference proteome</keyword>
<keyword evidence="3" id="KW-0732">Signal</keyword>
<evidence type="ECO:0000256" key="2">
    <source>
        <dbReference type="ARBA" id="ARBA00010742"/>
    </source>
</evidence>
<dbReference type="OrthoDB" id="3664795at2"/>
<evidence type="ECO:0000313" key="5">
    <source>
        <dbReference type="Proteomes" id="UP000295680"/>
    </source>
</evidence>
<dbReference type="AlphaFoldDB" id="A0A4R2IZB3"/>
<comment type="caution">
    <text evidence="4">The sequence shown here is derived from an EMBL/GenBank/DDBJ whole genome shotgun (WGS) entry which is preliminary data.</text>
</comment>
<dbReference type="Gene3D" id="3.40.190.10">
    <property type="entry name" value="Periplasmic binding protein-like II"/>
    <property type="match status" value="2"/>
</dbReference>
<comment type="similarity">
    <text evidence="2">Belongs to the bacterial solute-binding protein SsuA/TauA family.</text>
</comment>
<dbReference type="PANTHER" id="PTHR30024:SF47">
    <property type="entry name" value="TAURINE-BINDING PERIPLASMIC PROTEIN"/>
    <property type="match status" value="1"/>
</dbReference>
<dbReference type="PANTHER" id="PTHR30024">
    <property type="entry name" value="ALIPHATIC SULFONATES-BINDING PROTEIN-RELATED"/>
    <property type="match status" value="1"/>
</dbReference>
<protein>
    <submittedName>
        <fullName evidence="4">ABC-type nitrate/sulfonate/bicarbonate transport system substrate-binding protein</fullName>
    </submittedName>
</protein>
<dbReference type="SUPFAM" id="SSF53850">
    <property type="entry name" value="Periplasmic binding protein-like II"/>
    <property type="match status" value="1"/>
</dbReference>
<evidence type="ECO:0000256" key="3">
    <source>
        <dbReference type="ARBA" id="ARBA00022729"/>
    </source>
</evidence>
<gene>
    <name evidence="4" type="ORF">EV192_11324</name>
</gene>
<sequence>MDTLRISTFSPSVLVEVATDTGLLAGAGLKVDEIPARSSPAQFAALLDGSLDAVVTNPDNVVAYRCVPDNPLGRNADVRILAAVDQGLGLGLYARNPEPHTKVLGVDVPTSGFAFVAFELLTRLGLRRDIDYTVRALGSTPRRAEALLSGQCDITILNAGNELRAETAGARRLATATTLGPYVGAVLAARGQAVQENRDVLAAFIRVLLTTSTDLVSGELVDVAVAAARRRLGLDEESAARHVRTMVDPNEGLVADGQMTPDALATVVHLRNRHSPGAAQLSVQSVVRSGIIDNGLLPCS</sequence>
<evidence type="ECO:0000256" key="1">
    <source>
        <dbReference type="ARBA" id="ARBA00004418"/>
    </source>
</evidence>
<name>A0A4R2IZB3_9PSEU</name>